<name>A0A7W2YIX2_9GAMM</name>
<dbReference type="Pfam" id="PF13442">
    <property type="entry name" value="Cytochrome_CBB3"/>
    <property type="match status" value="1"/>
</dbReference>
<dbReference type="InterPro" id="IPR009056">
    <property type="entry name" value="Cyt_c-like_dom"/>
</dbReference>
<keyword evidence="1" id="KW-0813">Transport</keyword>
<keyword evidence="7" id="KW-0732">Signal</keyword>
<evidence type="ECO:0000256" key="7">
    <source>
        <dbReference type="SAM" id="SignalP"/>
    </source>
</evidence>
<keyword evidence="10" id="KW-1185">Reference proteome</keyword>
<dbReference type="InterPro" id="IPR002323">
    <property type="entry name" value="Cyt_CIE"/>
</dbReference>
<keyword evidence="3 6" id="KW-0479">Metal-binding</keyword>
<dbReference type="PROSITE" id="PS51257">
    <property type="entry name" value="PROKAR_LIPOPROTEIN"/>
    <property type="match status" value="1"/>
</dbReference>
<sequence>MTYLKLGKSISFCAVLALAACSSDNNIDSKAQVASAQQANIVLDARGLEIYNTNCKVCHGIEGTGAPMTGKASDWSERSKKGLEAMLANVMDGMNAMPPMGSCYDCNEEELEELIRYMTNNEI</sequence>
<protein>
    <submittedName>
        <fullName evidence="9">Cytochrome c5 family protein</fullName>
    </submittedName>
</protein>
<accession>A0A7W2YIX2</accession>
<dbReference type="InterPro" id="IPR036909">
    <property type="entry name" value="Cyt_c-like_dom_sf"/>
</dbReference>
<keyword evidence="5 6" id="KW-0408">Iron</keyword>
<gene>
    <name evidence="9" type="ORF">H2508_01015</name>
</gene>
<evidence type="ECO:0000256" key="3">
    <source>
        <dbReference type="ARBA" id="ARBA00022723"/>
    </source>
</evidence>
<dbReference type="PROSITE" id="PS51007">
    <property type="entry name" value="CYTC"/>
    <property type="match status" value="1"/>
</dbReference>
<dbReference type="SUPFAM" id="SSF46626">
    <property type="entry name" value="Cytochrome c"/>
    <property type="match status" value="1"/>
</dbReference>
<proteinExistence type="predicted"/>
<evidence type="ECO:0000259" key="8">
    <source>
        <dbReference type="PROSITE" id="PS51007"/>
    </source>
</evidence>
<evidence type="ECO:0000256" key="2">
    <source>
        <dbReference type="ARBA" id="ARBA00022617"/>
    </source>
</evidence>
<dbReference type="GO" id="GO:0009055">
    <property type="term" value="F:electron transfer activity"/>
    <property type="evidence" value="ECO:0007669"/>
    <property type="project" value="InterPro"/>
</dbReference>
<evidence type="ECO:0000256" key="1">
    <source>
        <dbReference type="ARBA" id="ARBA00022448"/>
    </source>
</evidence>
<dbReference type="PANTHER" id="PTHR40942:SF4">
    <property type="entry name" value="CYTOCHROME C5"/>
    <property type="match status" value="1"/>
</dbReference>
<keyword evidence="4" id="KW-0249">Electron transport</keyword>
<keyword evidence="2 6" id="KW-0349">Heme</keyword>
<dbReference type="RefSeq" id="WP_182168553.1">
    <property type="nucleotide sequence ID" value="NZ_JACFXU010000011.1"/>
</dbReference>
<comment type="caution">
    <text evidence="9">The sequence shown here is derived from an EMBL/GenBank/DDBJ whole genome shotgun (WGS) entry which is preliminary data.</text>
</comment>
<dbReference type="GO" id="GO:0020037">
    <property type="term" value="F:heme binding"/>
    <property type="evidence" value="ECO:0007669"/>
    <property type="project" value="InterPro"/>
</dbReference>
<dbReference type="EMBL" id="JACFXU010000011">
    <property type="protein sequence ID" value="MBA6411693.1"/>
    <property type="molecule type" value="Genomic_DNA"/>
</dbReference>
<feature type="domain" description="Cytochrome c" evidence="8">
    <location>
        <begin position="42"/>
        <end position="122"/>
    </location>
</feature>
<evidence type="ECO:0000256" key="4">
    <source>
        <dbReference type="ARBA" id="ARBA00022982"/>
    </source>
</evidence>
<feature type="chain" id="PRO_5031144602" evidence="7">
    <location>
        <begin position="20"/>
        <end position="123"/>
    </location>
</feature>
<dbReference type="Gene3D" id="1.10.760.10">
    <property type="entry name" value="Cytochrome c-like domain"/>
    <property type="match status" value="1"/>
</dbReference>
<dbReference type="Proteomes" id="UP000539350">
    <property type="component" value="Unassembled WGS sequence"/>
</dbReference>
<evidence type="ECO:0000256" key="6">
    <source>
        <dbReference type="PROSITE-ProRule" id="PRU00433"/>
    </source>
</evidence>
<evidence type="ECO:0000313" key="9">
    <source>
        <dbReference type="EMBL" id="MBA6411693.1"/>
    </source>
</evidence>
<dbReference type="PANTHER" id="PTHR40942">
    <property type="match status" value="1"/>
</dbReference>
<dbReference type="GO" id="GO:0005506">
    <property type="term" value="F:iron ion binding"/>
    <property type="evidence" value="ECO:0007669"/>
    <property type="project" value="InterPro"/>
</dbReference>
<evidence type="ECO:0000313" key="10">
    <source>
        <dbReference type="Proteomes" id="UP000539350"/>
    </source>
</evidence>
<dbReference type="PRINTS" id="PR00607">
    <property type="entry name" value="CYTCHROMECIE"/>
</dbReference>
<evidence type="ECO:0000256" key="5">
    <source>
        <dbReference type="ARBA" id="ARBA00023004"/>
    </source>
</evidence>
<dbReference type="AlphaFoldDB" id="A0A7W2YIX2"/>
<organism evidence="9 10">
    <name type="scientific">Sediminihaliea albiluteola</name>
    <dbReference type="NCBI Taxonomy" id="2758564"/>
    <lineage>
        <taxon>Bacteria</taxon>
        <taxon>Pseudomonadati</taxon>
        <taxon>Pseudomonadota</taxon>
        <taxon>Gammaproteobacteria</taxon>
        <taxon>Cellvibrionales</taxon>
        <taxon>Halieaceae</taxon>
        <taxon>Sediminihaliea</taxon>
    </lineage>
</organism>
<feature type="signal peptide" evidence="7">
    <location>
        <begin position="1"/>
        <end position="19"/>
    </location>
</feature>
<reference evidence="9 10" key="1">
    <citation type="submission" date="2020-07" db="EMBL/GenBank/DDBJ databases">
        <title>Halieaceae bacterium, F7430, whole genome shotgun sequencing project.</title>
        <authorList>
            <person name="Jiang S."/>
            <person name="Liu Z.W."/>
            <person name="Du Z.J."/>
        </authorList>
    </citation>
    <scope>NUCLEOTIDE SEQUENCE [LARGE SCALE GENOMIC DNA]</scope>
    <source>
        <strain evidence="9 10">F7430</strain>
    </source>
</reference>